<evidence type="ECO:0000313" key="3">
    <source>
        <dbReference type="Proteomes" id="UP000762676"/>
    </source>
</evidence>
<sequence>MQQERCTKEANNSNTDKSGPGESKTDTNKQSVNTNAFEIKQPVPTTASTTIESSKYSKRPSANSSSSSSSASSQREVGNNLSHRTPRKPQYTEGHHECEIFGKGPETAESGFLWDNCEKNPGHKKFIPVQNFTAKHLPNMKCDQQREMLRKAVDRTVRLRVRWTSVDRLDEDDFSEYRGTDRLRVGTGFIRHVSENKTGIPCPCLDCDGKVTRNHWTFTVQTAHHVVFNSEEARRTGVDLFYDNESSQRDGRMKTLQPVEAKWFNSAMDICVMLCVTHDESLANRISLSTLLSNHQNGKMPTTSTDRTVRLRVGWTSLERPLGNNRSVYRGTDTVHFGTGFLRHVTEEKSNKPCPCCECGGNVSRRHWTFTVQTACHVVFNTEEARKTKVDLFYDDIKHEANSRMKAVTAVKVLWSNPDSNFCTLLCATHDETLAQKIKLFKNPKYSSTWFPRRSNIINPYAPSGRIVIISHPHGQSKKITVGKCEYWGDISKAELSLRYHTPTCPGSSGAPLLLINCTGLSLDPSLMRWRGLVHSGTCGTASRKRRDQVNYCQSLVLLYNIRSTKS</sequence>
<accession>A0AAV4EQJ9</accession>
<dbReference type="InterPro" id="IPR009003">
    <property type="entry name" value="Peptidase_S1_PA"/>
</dbReference>
<comment type="caution">
    <text evidence="2">The sequence shown here is derived from an EMBL/GenBank/DDBJ whole genome shotgun (WGS) entry which is preliminary data.</text>
</comment>
<dbReference type="AlphaFoldDB" id="A0AAV4EQJ9"/>
<dbReference type="Proteomes" id="UP000762676">
    <property type="component" value="Unassembled WGS sequence"/>
</dbReference>
<feature type="compositionally biased region" description="Low complexity" evidence="1">
    <location>
        <begin position="59"/>
        <end position="73"/>
    </location>
</feature>
<feature type="region of interest" description="Disordered" evidence="1">
    <location>
        <begin position="1"/>
        <end position="94"/>
    </location>
</feature>
<proteinExistence type="predicted"/>
<organism evidence="2 3">
    <name type="scientific">Elysia marginata</name>
    <dbReference type="NCBI Taxonomy" id="1093978"/>
    <lineage>
        <taxon>Eukaryota</taxon>
        <taxon>Metazoa</taxon>
        <taxon>Spiralia</taxon>
        <taxon>Lophotrochozoa</taxon>
        <taxon>Mollusca</taxon>
        <taxon>Gastropoda</taxon>
        <taxon>Heterobranchia</taxon>
        <taxon>Euthyneura</taxon>
        <taxon>Panpulmonata</taxon>
        <taxon>Sacoglossa</taxon>
        <taxon>Placobranchoidea</taxon>
        <taxon>Plakobranchidae</taxon>
        <taxon>Elysia</taxon>
    </lineage>
</organism>
<dbReference type="SUPFAM" id="SSF50494">
    <property type="entry name" value="Trypsin-like serine proteases"/>
    <property type="match status" value="1"/>
</dbReference>
<gene>
    <name evidence="2" type="ORF">ElyMa_001883800</name>
</gene>
<name>A0AAV4EQJ9_9GAST</name>
<evidence type="ECO:0000313" key="2">
    <source>
        <dbReference type="EMBL" id="GFR62980.1"/>
    </source>
</evidence>
<reference evidence="2 3" key="1">
    <citation type="journal article" date="2021" name="Elife">
        <title>Chloroplast acquisition without the gene transfer in kleptoplastic sea slugs, Plakobranchus ocellatus.</title>
        <authorList>
            <person name="Maeda T."/>
            <person name="Takahashi S."/>
            <person name="Yoshida T."/>
            <person name="Shimamura S."/>
            <person name="Takaki Y."/>
            <person name="Nagai Y."/>
            <person name="Toyoda A."/>
            <person name="Suzuki Y."/>
            <person name="Arimoto A."/>
            <person name="Ishii H."/>
            <person name="Satoh N."/>
            <person name="Nishiyama T."/>
            <person name="Hasebe M."/>
            <person name="Maruyama T."/>
            <person name="Minagawa J."/>
            <person name="Obokata J."/>
            <person name="Shigenobu S."/>
        </authorList>
    </citation>
    <scope>NUCLEOTIDE SEQUENCE [LARGE SCALE GENOMIC DNA]</scope>
</reference>
<protein>
    <recommendedName>
        <fullName evidence="4">Peptidase S1 domain-containing protein</fullName>
    </recommendedName>
</protein>
<keyword evidence="3" id="KW-1185">Reference proteome</keyword>
<evidence type="ECO:0008006" key="4">
    <source>
        <dbReference type="Google" id="ProtNLM"/>
    </source>
</evidence>
<feature type="compositionally biased region" description="Polar residues" evidence="1">
    <location>
        <begin position="43"/>
        <end position="52"/>
    </location>
</feature>
<evidence type="ECO:0000256" key="1">
    <source>
        <dbReference type="SAM" id="MobiDB-lite"/>
    </source>
</evidence>
<dbReference type="EMBL" id="BMAT01003824">
    <property type="protein sequence ID" value="GFR62980.1"/>
    <property type="molecule type" value="Genomic_DNA"/>
</dbReference>
<feature type="compositionally biased region" description="Polar residues" evidence="1">
    <location>
        <begin position="74"/>
        <end position="83"/>
    </location>
</feature>